<feature type="compositionally biased region" description="Low complexity" evidence="1">
    <location>
        <begin position="47"/>
        <end position="61"/>
    </location>
</feature>
<keyword evidence="2" id="KW-0812">Transmembrane</keyword>
<reference evidence="4 5" key="1">
    <citation type="submission" date="2022-01" db="EMBL/GenBank/DDBJ databases">
        <authorList>
            <person name="Won M."/>
            <person name="Kim S.-J."/>
            <person name="Kwon S.-W."/>
        </authorList>
    </citation>
    <scope>NUCLEOTIDE SEQUENCE [LARGE SCALE GENOMIC DNA]</scope>
    <source>
        <strain evidence="4 5">KCTC 23505</strain>
    </source>
</reference>
<name>A0ABS9DVU0_9PROT</name>
<evidence type="ECO:0000313" key="5">
    <source>
        <dbReference type="Proteomes" id="UP001521209"/>
    </source>
</evidence>
<keyword evidence="5" id="KW-1185">Reference proteome</keyword>
<protein>
    <submittedName>
        <fullName evidence="4">Zinc-ribbon domain-containing protein</fullName>
    </submittedName>
</protein>
<keyword evidence="2" id="KW-0472">Membrane</keyword>
<evidence type="ECO:0000259" key="3">
    <source>
        <dbReference type="Pfam" id="PF13717"/>
    </source>
</evidence>
<feature type="region of interest" description="Disordered" evidence="1">
    <location>
        <begin position="37"/>
        <end position="61"/>
    </location>
</feature>
<evidence type="ECO:0000313" key="4">
    <source>
        <dbReference type="EMBL" id="MCF3946849.1"/>
    </source>
</evidence>
<feature type="transmembrane region" description="Helical" evidence="2">
    <location>
        <begin position="118"/>
        <end position="141"/>
    </location>
</feature>
<sequence>MTCPDCAARYEIPPDLAARLPARLRCARCGAEWHQDAPAIQPPEPAVPAETVPENAPEPAAEPAVGLMPAGVVGIPPSPAIGTPPVAVAAVPPEPISPASPVSARRIAVAPAPETVRLLWLASIGVLVVLIALAIGFRGAIIHAWPPSLRLYRALGLAR</sequence>
<dbReference type="InterPro" id="IPR011723">
    <property type="entry name" value="Znf/thioredoxin_put"/>
</dbReference>
<accession>A0ABS9DVU0</accession>
<organism evidence="4 5">
    <name type="scientific">Acidiphilium iwatense</name>
    <dbReference type="NCBI Taxonomy" id="768198"/>
    <lineage>
        <taxon>Bacteria</taxon>
        <taxon>Pseudomonadati</taxon>
        <taxon>Pseudomonadota</taxon>
        <taxon>Alphaproteobacteria</taxon>
        <taxon>Acetobacterales</taxon>
        <taxon>Acidocellaceae</taxon>
        <taxon>Acidiphilium</taxon>
    </lineage>
</organism>
<dbReference type="Pfam" id="PF13717">
    <property type="entry name" value="Zn_ribbon_4"/>
    <property type="match status" value="1"/>
</dbReference>
<proteinExistence type="predicted"/>
<keyword evidence="2" id="KW-1133">Transmembrane helix</keyword>
<evidence type="ECO:0000256" key="2">
    <source>
        <dbReference type="SAM" id="Phobius"/>
    </source>
</evidence>
<gene>
    <name evidence="4" type="ORF">L2A60_09170</name>
</gene>
<dbReference type="Proteomes" id="UP001521209">
    <property type="component" value="Unassembled WGS sequence"/>
</dbReference>
<comment type="caution">
    <text evidence="4">The sequence shown here is derived from an EMBL/GenBank/DDBJ whole genome shotgun (WGS) entry which is preliminary data.</text>
</comment>
<dbReference type="EMBL" id="JAKGBZ010000014">
    <property type="protein sequence ID" value="MCF3946849.1"/>
    <property type="molecule type" value="Genomic_DNA"/>
</dbReference>
<feature type="domain" description="Zinc finger/thioredoxin putative" evidence="3">
    <location>
        <begin position="2"/>
        <end position="33"/>
    </location>
</feature>
<evidence type="ECO:0000256" key="1">
    <source>
        <dbReference type="SAM" id="MobiDB-lite"/>
    </source>
</evidence>